<organism evidence="2 3">
    <name type="scientific">Oopsacas minuta</name>
    <dbReference type="NCBI Taxonomy" id="111878"/>
    <lineage>
        <taxon>Eukaryota</taxon>
        <taxon>Metazoa</taxon>
        <taxon>Porifera</taxon>
        <taxon>Hexactinellida</taxon>
        <taxon>Hexasterophora</taxon>
        <taxon>Lyssacinosida</taxon>
        <taxon>Leucopsacidae</taxon>
        <taxon>Oopsacas</taxon>
    </lineage>
</organism>
<keyword evidence="2" id="KW-0675">Receptor</keyword>
<dbReference type="InterPro" id="IPR019453">
    <property type="entry name" value="VPS39/TGFA1_Znf"/>
</dbReference>
<evidence type="ECO:0000259" key="1">
    <source>
        <dbReference type="Pfam" id="PF10367"/>
    </source>
</evidence>
<reference evidence="2 3" key="1">
    <citation type="journal article" date="2023" name="BMC Biol.">
        <title>The compact genome of the sponge Oopsacas minuta (Hexactinellida) is lacking key metazoan core genes.</title>
        <authorList>
            <person name="Santini S."/>
            <person name="Schenkelaars Q."/>
            <person name="Jourda C."/>
            <person name="Duchesne M."/>
            <person name="Belahbib H."/>
            <person name="Rocher C."/>
            <person name="Selva M."/>
            <person name="Riesgo A."/>
            <person name="Vervoort M."/>
            <person name="Leys S.P."/>
            <person name="Kodjabachian L."/>
            <person name="Le Bivic A."/>
            <person name="Borchiellini C."/>
            <person name="Claverie J.M."/>
            <person name="Renard E."/>
        </authorList>
    </citation>
    <scope>NUCLEOTIDE SEQUENCE [LARGE SCALE GENOMIC DNA]</scope>
    <source>
        <strain evidence="2">SPO-2</strain>
    </source>
</reference>
<comment type="caution">
    <text evidence="2">The sequence shown here is derived from an EMBL/GenBank/DDBJ whole genome shotgun (WGS) entry which is preliminary data.</text>
</comment>
<protein>
    <submittedName>
        <fullName evidence="2">Transforming growth factor-beta receptor-associated protein 1-like</fullName>
    </submittedName>
</protein>
<name>A0AAV7JQ33_9METZ</name>
<keyword evidence="3" id="KW-1185">Reference proteome</keyword>
<dbReference type="PANTHER" id="PTHR12894:SF27">
    <property type="entry name" value="TRANSFORMING GROWTH FACTOR-BETA RECEPTOR-ASSOCIATED PROTEIN 1"/>
    <property type="match status" value="1"/>
</dbReference>
<accession>A0AAV7JQ33</accession>
<dbReference type="GO" id="GO:0016020">
    <property type="term" value="C:membrane"/>
    <property type="evidence" value="ECO:0007669"/>
    <property type="project" value="TreeGrafter"/>
</dbReference>
<dbReference type="PANTHER" id="PTHR12894">
    <property type="entry name" value="CNH DOMAIN CONTAINING"/>
    <property type="match status" value="1"/>
</dbReference>
<dbReference type="GO" id="GO:0034058">
    <property type="term" value="P:endosomal vesicle fusion"/>
    <property type="evidence" value="ECO:0007669"/>
    <property type="project" value="TreeGrafter"/>
</dbReference>
<sequence>MSILYGRMGQHEKALEILVYKFGDINGKALEYCIDHSKGKSRNIRQDIYGKLLKVYLEPIDGSKPLFEEALLLLNNPNVDINPRTALQLLPDEWSVKKLGLFLQRSLRKHNHYYRTTAIEHSLAKWEHIRAKNQIINEDCKRTFITENKECQLCKQEIGDSAFVRYPNEVIIHMKCMKNKNICPVTGIWFGGTS</sequence>
<feature type="domain" description="Vacuolar sorting protein 39/Transforming growth factor beta receptor-associated zinc finger" evidence="1">
    <location>
        <begin position="142"/>
        <end position="179"/>
    </location>
</feature>
<dbReference type="AlphaFoldDB" id="A0AAV7JQ33"/>
<dbReference type="GO" id="GO:0006914">
    <property type="term" value="P:autophagy"/>
    <property type="evidence" value="ECO:0007669"/>
    <property type="project" value="TreeGrafter"/>
</dbReference>
<dbReference type="InterPro" id="IPR032914">
    <property type="entry name" value="Vam6/VPS39/TRAP1"/>
</dbReference>
<dbReference type="EMBL" id="JAKMXF010000309">
    <property type="protein sequence ID" value="KAI6650946.1"/>
    <property type="molecule type" value="Genomic_DNA"/>
</dbReference>
<evidence type="ECO:0000313" key="2">
    <source>
        <dbReference type="EMBL" id="KAI6650946.1"/>
    </source>
</evidence>
<dbReference type="GO" id="GO:0005737">
    <property type="term" value="C:cytoplasm"/>
    <property type="evidence" value="ECO:0007669"/>
    <property type="project" value="TreeGrafter"/>
</dbReference>
<proteinExistence type="predicted"/>
<gene>
    <name evidence="2" type="ORF">LOD99_5786</name>
</gene>
<evidence type="ECO:0000313" key="3">
    <source>
        <dbReference type="Proteomes" id="UP001165289"/>
    </source>
</evidence>
<dbReference type="Pfam" id="PF10367">
    <property type="entry name" value="zf-Vps39_C"/>
    <property type="match status" value="1"/>
</dbReference>
<dbReference type="Proteomes" id="UP001165289">
    <property type="component" value="Unassembled WGS sequence"/>
</dbReference>